<dbReference type="Pfam" id="PF19040">
    <property type="entry name" value="SGNH"/>
    <property type="match status" value="1"/>
</dbReference>
<organism evidence="5 6">
    <name type="scientific">Natronoglycomyces albus</name>
    <dbReference type="NCBI Taxonomy" id="2811108"/>
    <lineage>
        <taxon>Bacteria</taxon>
        <taxon>Bacillati</taxon>
        <taxon>Actinomycetota</taxon>
        <taxon>Actinomycetes</taxon>
        <taxon>Glycomycetales</taxon>
        <taxon>Glycomycetaceae</taxon>
        <taxon>Natronoglycomyces</taxon>
    </lineage>
</organism>
<feature type="transmembrane region" description="Helical" evidence="2">
    <location>
        <begin position="402"/>
        <end position="424"/>
    </location>
</feature>
<name>A0A895XRX5_9ACTN</name>
<feature type="transmembrane region" description="Helical" evidence="2">
    <location>
        <begin position="369"/>
        <end position="390"/>
    </location>
</feature>
<feature type="domain" description="SGNH" evidence="4">
    <location>
        <begin position="487"/>
        <end position="699"/>
    </location>
</feature>
<keyword evidence="2" id="KW-0472">Membrane</keyword>
<feature type="transmembrane region" description="Helical" evidence="2">
    <location>
        <begin position="114"/>
        <end position="133"/>
    </location>
</feature>
<dbReference type="GO" id="GO:0009103">
    <property type="term" value="P:lipopolysaccharide biosynthetic process"/>
    <property type="evidence" value="ECO:0007669"/>
    <property type="project" value="TreeGrafter"/>
</dbReference>
<accession>A0A895XRX5</accession>
<feature type="compositionally biased region" description="Polar residues" evidence="1">
    <location>
        <begin position="13"/>
        <end position="26"/>
    </location>
</feature>
<dbReference type="InterPro" id="IPR043968">
    <property type="entry name" value="SGNH"/>
</dbReference>
<feature type="transmembrane region" description="Helical" evidence="2">
    <location>
        <begin position="216"/>
        <end position="234"/>
    </location>
</feature>
<keyword evidence="2" id="KW-0812">Transmembrane</keyword>
<feature type="region of interest" description="Disordered" evidence="1">
    <location>
        <begin position="1"/>
        <end position="39"/>
    </location>
</feature>
<dbReference type="Pfam" id="PF01757">
    <property type="entry name" value="Acyl_transf_3"/>
    <property type="match status" value="1"/>
</dbReference>
<evidence type="ECO:0000256" key="1">
    <source>
        <dbReference type="SAM" id="MobiDB-lite"/>
    </source>
</evidence>
<feature type="domain" description="Acyltransferase 3" evidence="3">
    <location>
        <begin position="49"/>
        <end position="378"/>
    </location>
</feature>
<dbReference type="EMBL" id="CP070496">
    <property type="protein sequence ID" value="QSB06089.1"/>
    <property type="molecule type" value="Genomic_DNA"/>
</dbReference>
<keyword evidence="5" id="KW-0808">Transferase</keyword>
<evidence type="ECO:0000259" key="4">
    <source>
        <dbReference type="Pfam" id="PF19040"/>
    </source>
</evidence>
<dbReference type="Proteomes" id="UP000662939">
    <property type="component" value="Chromosome"/>
</dbReference>
<feature type="compositionally biased region" description="Low complexity" evidence="1">
    <location>
        <begin position="1"/>
        <end position="12"/>
    </location>
</feature>
<evidence type="ECO:0000259" key="3">
    <source>
        <dbReference type="Pfam" id="PF01757"/>
    </source>
</evidence>
<feature type="transmembrane region" description="Helical" evidence="2">
    <location>
        <begin position="75"/>
        <end position="94"/>
    </location>
</feature>
<dbReference type="RefSeq" id="WP_213172100.1">
    <property type="nucleotide sequence ID" value="NZ_CP070496.1"/>
</dbReference>
<dbReference type="KEGG" id="nav:JQS30_03995"/>
<keyword evidence="6" id="KW-1185">Reference proteome</keyword>
<dbReference type="GO" id="GO:0016747">
    <property type="term" value="F:acyltransferase activity, transferring groups other than amino-acyl groups"/>
    <property type="evidence" value="ECO:0007669"/>
    <property type="project" value="InterPro"/>
</dbReference>
<feature type="transmembrane region" description="Helical" evidence="2">
    <location>
        <begin position="186"/>
        <end position="204"/>
    </location>
</feature>
<keyword evidence="5" id="KW-0012">Acyltransferase</keyword>
<feature type="transmembrane region" description="Helical" evidence="2">
    <location>
        <begin position="339"/>
        <end position="357"/>
    </location>
</feature>
<protein>
    <submittedName>
        <fullName evidence="5">Acyltransferase</fullName>
    </submittedName>
</protein>
<evidence type="ECO:0000313" key="5">
    <source>
        <dbReference type="EMBL" id="QSB06089.1"/>
    </source>
</evidence>
<dbReference type="GO" id="GO:0016020">
    <property type="term" value="C:membrane"/>
    <property type="evidence" value="ECO:0007669"/>
    <property type="project" value="TreeGrafter"/>
</dbReference>
<evidence type="ECO:0000313" key="6">
    <source>
        <dbReference type="Proteomes" id="UP000662939"/>
    </source>
</evidence>
<feature type="transmembrane region" description="Helical" evidence="2">
    <location>
        <begin position="300"/>
        <end position="318"/>
    </location>
</feature>
<feature type="transmembrane region" description="Helical" evidence="2">
    <location>
        <begin position="274"/>
        <end position="294"/>
    </location>
</feature>
<dbReference type="InterPro" id="IPR050879">
    <property type="entry name" value="Acyltransferase_3"/>
</dbReference>
<keyword evidence="2" id="KW-1133">Transmembrane helix</keyword>
<sequence>MSSPSSTVNNSSQEPGSQTGSVLSNSDEPRLPTQRAPEGIATPKRFHIPEIEGLRGIAIVLIVIFHVWFNRVSGGVDVFFLLSGFLITLSLIRAAERPGGTDIGRYLSRLVRRITPPALIVLAGVVVMAIIWLPKSRWGDTFGDVLSSAFFIANWRLAENSVDYLASQNSASMVQHYWSLGVQAQFYLLWPLVISAAILAVKLLGDRVPGLTLRRAAAVTIGLVFVASFAWSLHQTATDQTYAYFDTRARLWEFALGGLLFLALPYLRCGRRWAAILAWLGIAALVSCGIVFTGAEFPGFAALVPTLGGAAIIAAAVAQPHTTAGSLLRSAPLQRLGQLSFSLYLWHWPVLVTYLVMTGEERPGLLSGLGIVAVSILLAQGTHLLLEVRLPATGIGQKTVRGGFALGATCLVVVMLAVTAWFSIIEGERKRIEALSADAANYPGAQQLANTAQTTSNAPLIPSFLDAHLDDELELRDECSQNIVGKAVKFCELGSEDPEYTIAIIGASKTWQWVPAFLQFHEEHNWRIIPMTKNACHFSAYEQIYRGEVYEDCNEWNDRVMDELAQLRPDAVFATANRVDEHGEYTDEGYIARWEQLDDMGIDVFAIRDTPRPGFDVPECVEANGITSLECARDRDDIYPLQEPEVATEFDVPDNVRFIDLIDYVCGDQVCPPVVGNILVYQDTTHITATYMRTLAPYLEAELVATIDGQTG</sequence>
<reference evidence="5" key="1">
    <citation type="submission" date="2021-02" db="EMBL/GenBank/DDBJ databases">
        <title>Natronoglycomyces albus gen. nov., sp. nov, a haloalkaliphilic actinobacterium from a soda solonchak soil.</title>
        <authorList>
            <person name="Sorokin D.Y."/>
            <person name="Khijniak T.V."/>
            <person name="Zakharycheva A.P."/>
            <person name="Boueva O.V."/>
            <person name="Ariskina E.V."/>
            <person name="Hahnke R.L."/>
            <person name="Bunk B."/>
            <person name="Sproer C."/>
            <person name="Schumann P."/>
            <person name="Evtushenko L.I."/>
            <person name="Kublanov I.V."/>
        </authorList>
    </citation>
    <scope>NUCLEOTIDE SEQUENCE</scope>
    <source>
        <strain evidence="5">DSM 106290</strain>
    </source>
</reference>
<dbReference type="PANTHER" id="PTHR23028:SF53">
    <property type="entry name" value="ACYL_TRANSF_3 DOMAIN-CONTAINING PROTEIN"/>
    <property type="match status" value="1"/>
</dbReference>
<dbReference type="AlphaFoldDB" id="A0A895XRX5"/>
<proteinExistence type="predicted"/>
<feature type="transmembrane region" description="Helical" evidence="2">
    <location>
        <begin position="53"/>
        <end position="69"/>
    </location>
</feature>
<dbReference type="PANTHER" id="PTHR23028">
    <property type="entry name" value="ACETYLTRANSFERASE"/>
    <property type="match status" value="1"/>
</dbReference>
<gene>
    <name evidence="5" type="ORF">JQS30_03995</name>
</gene>
<evidence type="ECO:0000256" key="2">
    <source>
        <dbReference type="SAM" id="Phobius"/>
    </source>
</evidence>
<feature type="transmembrane region" description="Helical" evidence="2">
    <location>
        <begin position="249"/>
        <end position="267"/>
    </location>
</feature>
<dbReference type="InterPro" id="IPR002656">
    <property type="entry name" value="Acyl_transf_3_dom"/>
</dbReference>